<accession>A0A8J2W977</accession>
<dbReference type="InterPro" id="IPR000182">
    <property type="entry name" value="GNAT_dom"/>
</dbReference>
<dbReference type="Gene3D" id="3.40.630.30">
    <property type="match status" value="1"/>
</dbReference>
<dbReference type="InterPro" id="IPR016181">
    <property type="entry name" value="Acyl_CoA_acyltransferase"/>
</dbReference>
<dbReference type="PANTHER" id="PTHR20958">
    <property type="entry name" value="GLYCINE N-ACYLTRANSFERASE-LIKE PROTEIN"/>
    <property type="match status" value="1"/>
</dbReference>
<gene>
    <name evidence="2" type="ORF">DGAL_LOCUS552</name>
</gene>
<keyword evidence="3" id="KW-1185">Reference proteome</keyword>
<evidence type="ECO:0000313" key="3">
    <source>
        <dbReference type="Proteomes" id="UP000789390"/>
    </source>
</evidence>
<dbReference type="PROSITE" id="PS51186">
    <property type="entry name" value="GNAT"/>
    <property type="match status" value="1"/>
</dbReference>
<reference evidence="2" key="1">
    <citation type="submission" date="2021-11" db="EMBL/GenBank/DDBJ databases">
        <authorList>
            <person name="Schell T."/>
        </authorList>
    </citation>
    <scope>NUCLEOTIDE SEQUENCE</scope>
    <source>
        <strain evidence="2">M5</strain>
    </source>
</reference>
<comment type="caution">
    <text evidence="2">The sequence shown here is derived from an EMBL/GenBank/DDBJ whole genome shotgun (WGS) entry which is preliminary data.</text>
</comment>
<dbReference type="AlphaFoldDB" id="A0A8J2W977"/>
<dbReference type="Pfam" id="PF08445">
    <property type="entry name" value="FR47"/>
    <property type="match status" value="1"/>
</dbReference>
<dbReference type="InterPro" id="IPR053225">
    <property type="entry name" value="Acyl-CoA_N-acyltransferase"/>
</dbReference>
<dbReference type="OrthoDB" id="61870at2759"/>
<dbReference type="GO" id="GO:0016747">
    <property type="term" value="F:acyltransferase activity, transferring groups other than amino-acyl groups"/>
    <property type="evidence" value="ECO:0007669"/>
    <property type="project" value="InterPro"/>
</dbReference>
<dbReference type="SUPFAM" id="SSF55729">
    <property type="entry name" value="Acyl-CoA N-acyltransferases (Nat)"/>
    <property type="match status" value="1"/>
</dbReference>
<dbReference type="PANTHER" id="PTHR20958:SF6">
    <property type="entry name" value="GLYCINE N-ACYLTRANSFERASE-LIKE PROTEIN"/>
    <property type="match status" value="1"/>
</dbReference>
<proteinExistence type="predicted"/>
<dbReference type="EMBL" id="CAKKLH010000002">
    <property type="protein sequence ID" value="CAH0098473.1"/>
    <property type="molecule type" value="Genomic_DNA"/>
</dbReference>
<protein>
    <recommendedName>
        <fullName evidence="1">N-acetyltransferase domain-containing protein</fullName>
    </recommendedName>
</protein>
<dbReference type="InterPro" id="IPR013653">
    <property type="entry name" value="GCN5-like_dom"/>
</dbReference>
<feature type="domain" description="N-acetyltransferase" evidence="1">
    <location>
        <begin position="163"/>
        <end position="293"/>
    </location>
</feature>
<evidence type="ECO:0000259" key="1">
    <source>
        <dbReference type="PROSITE" id="PS51186"/>
    </source>
</evidence>
<name>A0A8J2W977_9CRUS</name>
<evidence type="ECO:0000313" key="2">
    <source>
        <dbReference type="EMBL" id="CAH0098473.1"/>
    </source>
</evidence>
<dbReference type="Proteomes" id="UP000789390">
    <property type="component" value="Unassembled WGS sequence"/>
</dbReference>
<sequence>MAGPVTLASRSDLFRLLSFLDSQLPANGEVQMVVKAALCAPANTSYRVYLLHQCPSNETYSAIVAVKKENVISADTQENHTIWNLAEWSVDENALLHVYEAIDIDWKKDLVFAFNKYHNPHEKILKFFDDRGRLSEHHVYSAGRYVLDISEALKLQTSLPDGVYVKCLERHHAPLIYEHWTAFKHTTTVEDIADEIDLLPSAGLFLKDKDELVSWIMGHAPMGMSRLFTMDGHRRKGYATLVTLYMSKRMAQSGFLPYVNIVVGNTASAKFFEGLGFRFVCPLNAVLTKPPIETTNRNSDTN</sequence>
<organism evidence="2 3">
    <name type="scientific">Daphnia galeata</name>
    <dbReference type="NCBI Taxonomy" id="27404"/>
    <lineage>
        <taxon>Eukaryota</taxon>
        <taxon>Metazoa</taxon>
        <taxon>Ecdysozoa</taxon>
        <taxon>Arthropoda</taxon>
        <taxon>Crustacea</taxon>
        <taxon>Branchiopoda</taxon>
        <taxon>Diplostraca</taxon>
        <taxon>Cladocera</taxon>
        <taxon>Anomopoda</taxon>
        <taxon>Daphniidae</taxon>
        <taxon>Daphnia</taxon>
    </lineage>
</organism>